<evidence type="ECO:0000313" key="3">
    <source>
        <dbReference type="EMBL" id="MFC7138433.1"/>
    </source>
</evidence>
<dbReference type="GeneID" id="78818670"/>
<dbReference type="InterPro" id="IPR039448">
    <property type="entry name" value="Beta_helix"/>
</dbReference>
<dbReference type="EMBL" id="JBHTAS010000001">
    <property type="protein sequence ID" value="MFC7138433.1"/>
    <property type="molecule type" value="Genomic_DNA"/>
</dbReference>
<dbReference type="SMART" id="SM00710">
    <property type="entry name" value="PbH1"/>
    <property type="match status" value="4"/>
</dbReference>
<organism evidence="3 4">
    <name type="scientific">Halosimplex aquaticum</name>
    <dbReference type="NCBI Taxonomy" id="3026162"/>
    <lineage>
        <taxon>Archaea</taxon>
        <taxon>Methanobacteriati</taxon>
        <taxon>Methanobacteriota</taxon>
        <taxon>Stenosarchaea group</taxon>
        <taxon>Halobacteria</taxon>
        <taxon>Halobacteriales</taxon>
        <taxon>Haloarculaceae</taxon>
        <taxon>Halosimplex</taxon>
    </lineage>
</organism>
<dbReference type="SUPFAM" id="SSF51126">
    <property type="entry name" value="Pectin lyase-like"/>
    <property type="match status" value="1"/>
</dbReference>
<accession>A0ABD5XY19</accession>
<name>A0ABD5XY19_9EURY</name>
<dbReference type="InterPro" id="IPR012334">
    <property type="entry name" value="Pectin_lyas_fold"/>
</dbReference>
<comment type="caution">
    <text evidence="3">The sequence shown here is derived from an EMBL/GenBank/DDBJ whole genome shotgun (WGS) entry which is preliminary data.</text>
</comment>
<gene>
    <name evidence="3" type="ORF">ACFQMA_01100</name>
</gene>
<sequence>MPAEERTRRGFLRAGIAAAVAAGLAGCRSDGEETVEPTPPETETPTDPAPTETEPSTPTPSPSPTPVPEIVERYGERYDSIVNVAQAASGDSSVGEVVAEGINTDDTLLYFPTGEYELPELRVRDVRNVGLASLPRDDAVIRPAVPRDDFREAFIDFRDVSDVLLEGITFDYTEPGYGGSLRLVTHGNFIARDLRTKGKLPDTDKSRKHVAYRFDVQDEEGIGLVERIVARDGGHDGGNGVGIFVGKDHAGTVTFRDCEVANFPNNGLYASAPGADYDGYRGANGAVHVRGGRYENNNIANIRIGSTGSTVRHATVVVDKVPPTISESDLNVRGIRLRARNGQVVEDCDIRIGEDAGEGFGAISYHPDHGSSTIKNTRIQVDRDDFSAIDATHANGGGTEAPLTFENVTITGKAAEGATVDIADRHGTTFRNCKIEQTGADREGIVFTNSEDCLVANSTIRVTGDPIELNDSTVDRKALTLGTPSVPDGPEPGASSGGQTDT</sequence>
<feature type="region of interest" description="Disordered" evidence="1">
    <location>
        <begin position="476"/>
        <end position="502"/>
    </location>
</feature>
<dbReference type="InterPro" id="IPR011050">
    <property type="entry name" value="Pectin_lyase_fold/virulence"/>
</dbReference>
<dbReference type="Gene3D" id="2.160.20.10">
    <property type="entry name" value="Single-stranded right-handed beta-helix, Pectin lyase-like"/>
    <property type="match status" value="1"/>
</dbReference>
<evidence type="ECO:0000256" key="1">
    <source>
        <dbReference type="SAM" id="MobiDB-lite"/>
    </source>
</evidence>
<evidence type="ECO:0000259" key="2">
    <source>
        <dbReference type="Pfam" id="PF13229"/>
    </source>
</evidence>
<protein>
    <submittedName>
        <fullName evidence="3">Right-handed parallel beta-helix repeat-containing protein</fullName>
    </submittedName>
</protein>
<feature type="compositionally biased region" description="Low complexity" evidence="1">
    <location>
        <begin position="43"/>
        <end position="56"/>
    </location>
</feature>
<keyword evidence="4" id="KW-1185">Reference proteome</keyword>
<evidence type="ECO:0000313" key="4">
    <source>
        <dbReference type="Proteomes" id="UP001596432"/>
    </source>
</evidence>
<dbReference type="RefSeq" id="WP_274324060.1">
    <property type="nucleotide sequence ID" value="NZ_CP118158.1"/>
</dbReference>
<dbReference type="Proteomes" id="UP001596432">
    <property type="component" value="Unassembled WGS sequence"/>
</dbReference>
<feature type="compositionally biased region" description="Pro residues" evidence="1">
    <location>
        <begin position="57"/>
        <end position="67"/>
    </location>
</feature>
<feature type="domain" description="Right handed beta helix" evidence="2">
    <location>
        <begin position="371"/>
        <end position="472"/>
    </location>
</feature>
<dbReference type="InterPro" id="IPR006311">
    <property type="entry name" value="TAT_signal"/>
</dbReference>
<dbReference type="Pfam" id="PF13229">
    <property type="entry name" value="Beta_helix"/>
    <property type="match status" value="1"/>
</dbReference>
<dbReference type="PROSITE" id="PS51318">
    <property type="entry name" value="TAT"/>
    <property type="match status" value="1"/>
</dbReference>
<proteinExistence type="predicted"/>
<dbReference type="AlphaFoldDB" id="A0ABD5XY19"/>
<reference evidence="3 4" key="1">
    <citation type="journal article" date="2019" name="Int. J. Syst. Evol. Microbiol.">
        <title>The Global Catalogue of Microorganisms (GCM) 10K type strain sequencing project: providing services to taxonomists for standard genome sequencing and annotation.</title>
        <authorList>
            <consortium name="The Broad Institute Genomics Platform"/>
            <consortium name="The Broad Institute Genome Sequencing Center for Infectious Disease"/>
            <person name="Wu L."/>
            <person name="Ma J."/>
        </authorList>
    </citation>
    <scope>NUCLEOTIDE SEQUENCE [LARGE SCALE GENOMIC DNA]</scope>
    <source>
        <strain evidence="3 4">XZYJT29</strain>
    </source>
</reference>
<dbReference type="InterPro" id="IPR006626">
    <property type="entry name" value="PbH1"/>
</dbReference>
<feature type="region of interest" description="Disordered" evidence="1">
    <location>
        <begin position="25"/>
        <end position="69"/>
    </location>
</feature>
<dbReference type="PROSITE" id="PS51257">
    <property type="entry name" value="PROKAR_LIPOPROTEIN"/>
    <property type="match status" value="1"/>
</dbReference>